<dbReference type="Pfam" id="PF03916">
    <property type="entry name" value="NrfD"/>
    <property type="match status" value="1"/>
</dbReference>
<keyword evidence="4 7" id="KW-0812">Transmembrane</keyword>
<sequence length="432" mass="49081">MVEQVAHMMVHGEAWTIKDLFVLPNEYVYWSIQIVLYPYMTGLVAGAFVLSSLYHVFGVEKLKEIARFALVFSFALLPVAMMPLMLHLQQPLRGIHVMMTPHFTSAISAFGIVFLTYGCIVASEIWFVYRKFIVESIERLEKKQRRGIESLMLMIYKVISLGARDISPEALEADHKAIKFLAGLGIPVACFLHGYAGFIFGSVKANALWMTPLMPVIFIMSAVVSGIALCILCYAIFMWLRRWALKRGKTFFIPEQVAGTMEISDAQLRDVQTYETRMTSKYLLIFMTLAITLELLDIIFRGYTAVKSWDILRQVIYEHDFVKIFILQYGIGNALPFLMLLLPGLTTRRACLASILVLFGVLMMRWNVVIGGQAFSLSFAGFMHYQLPIIPYSLETFKEGLGGALMVAVTPFVIFYFLNMIFPAFYSEEEAH</sequence>
<feature type="transmembrane region" description="Helical" evidence="7">
    <location>
        <begin position="350"/>
        <end position="368"/>
    </location>
</feature>
<evidence type="ECO:0000313" key="9">
    <source>
        <dbReference type="Proteomes" id="UP000324159"/>
    </source>
</evidence>
<feature type="transmembrane region" description="Helical" evidence="7">
    <location>
        <begin position="401"/>
        <end position="426"/>
    </location>
</feature>
<dbReference type="AlphaFoldDB" id="A0A5D3WGX9"/>
<evidence type="ECO:0000256" key="6">
    <source>
        <dbReference type="ARBA" id="ARBA00023136"/>
    </source>
</evidence>
<evidence type="ECO:0000313" key="8">
    <source>
        <dbReference type="EMBL" id="TYO95840.1"/>
    </source>
</evidence>
<dbReference type="PANTHER" id="PTHR34856">
    <property type="entry name" value="PROTEIN NRFD"/>
    <property type="match status" value="1"/>
</dbReference>
<dbReference type="InterPro" id="IPR052049">
    <property type="entry name" value="Electron_transfer_protein"/>
</dbReference>
<proteinExistence type="inferred from homology"/>
<evidence type="ECO:0000256" key="4">
    <source>
        <dbReference type="ARBA" id="ARBA00022692"/>
    </source>
</evidence>
<keyword evidence="6 7" id="KW-0472">Membrane</keyword>
<keyword evidence="9" id="KW-1185">Reference proteome</keyword>
<evidence type="ECO:0000256" key="1">
    <source>
        <dbReference type="ARBA" id="ARBA00004651"/>
    </source>
</evidence>
<dbReference type="Proteomes" id="UP000324159">
    <property type="component" value="Unassembled WGS sequence"/>
</dbReference>
<feature type="transmembrane region" description="Helical" evidence="7">
    <location>
        <begin position="65"/>
        <end position="86"/>
    </location>
</feature>
<evidence type="ECO:0000256" key="7">
    <source>
        <dbReference type="SAM" id="Phobius"/>
    </source>
</evidence>
<feature type="transmembrane region" description="Helical" evidence="7">
    <location>
        <begin position="106"/>
        <end position="129"/>
    </location>
</feature>
<evidence type="ECO:0000256" key="5">
    <source>
        <dbReference type="ARBA" id="ARBA00022989"/>
    </source>
</evidence>
<protein>
    <submittedName>
        <fullName evidence="8">Putative membrane protein</fullName>
    </submittedName>
</protein>
<comment type="similarity">
    <text evidence="2">Belongs to the NrfD family.</text>
</comment>
<feature type="transmembrane region" description="Helical" evidence="7">
    <location>
        <begin position="27"/>
        <end position="53"/>
    </location>
</feature>
<dbReference type="PANTHER" id="PTHR34856:SF2">
    <property type="entry name" value="PROTEIN NRFD"/>
    <property type="match status" value="1"/>
</dbReference>
<feature type="transmembrane region" description="Helical" evidence="7">
    <location>
        <begin position="180"/>
        <end position="201"/>
    </location>
</feature>
<evidence type="ECO:0000256" key="2">
    <source>
        <dbReference type="ARBA" id="ARBA00008929"/>
    </source>
</evidence>
<feature type="transmembrane region" description="Helical" evidence="7">
    <location>
        <begin position="282"/>
        <end position="304"/>
    </location>
</feature>
<feature type="transmembrane region" description="Helical" evidence="7">
    <location>
        <begin position="213"/>
        <end position="240"/>
    </location>
</feature>
<evidence type="ECO:0000256" key="3">
    <source>
        <dbReference type="ARBA" id="ARBA00022475"/>
    </source>
</evidence>
<dbReference type="InterPro" id="IPR005614">
    <property type="entry name" value="NrfD-like"/>
</dbReference>
<organism evidence="8 9">
    <name type="scientific">Geothermobacter ehrlichii</name>
    <dbReference type="NCBI Taxonomy" id="213224"/>
    <lineage>
        <taxon>Bacteria</taxon>
        <taxon>Pseudomonadati</taxon>
        <taxon>Thermodesulfobacteriota</taxon>
        <taxon>Desulfuromonadia</taxon>
        <taxon>Desulfuromonadales</taxon>
        <taxon>Geothermobacteraceae</taxon>
        <taxon>Geothermobacter</taxon>
    </lineage>
</organism>
<dbReference type="EMBL" id="VNIB01000016">
    <property type="protein sequence ID" value="TYO95840.1"/>
    <property type="molecule type" value="Genomic_DNA"/>
</dbReference>
<dbReference type="GO" id="GO:0005886">
    <property type="term" value="C:plasma membrane"/>
    <property type="evidence" value="ECO:0007669"/>
    <property type="project" value="UniProtKB-SubCell"/>
</dbReference>
<comment type="caution">
    <text evidence="8">The sequence shown here is derived from an EMBL/GenBank/DDBJ whole genome shotgun (WGS) entry which is preliminary data.</text>
</comment>
<feature type="transmembrane region" description="Helical" evidence="7">
    <location>
        <begin position="324"/>
        <end position="343"/>
    </location>
</feature>
<name>A0A5D3WGX9_9BACT</name>
<gene>
    <name evidence="8" type="ORF">EDC39_11647</name>
</gene>
<comment type="subcellular location">
    <subcellularLocation>
        <location evidence="1">Cell membrane</location>
        <topology evidence="1">Multi-pass membrane protein</topology>
    </subcellularLocation>
</comment>
<reference evidence="8 9" key="1">
    <citation type="submission" date="2019-07" db="EMBL/GenBank/DDBJ databases">
        <title>Genomic Encyclopedia of Type Strains, Phase IV (KMG-IV): sequencing the most valuable type-strain genomes for metagenomic binning, comparative biology and taxonomic classification.</title>
        <authorList>
            <person name="Goeker M."/>
        </authorList>
    </citation>
    <scope>NUCLEOTIDE SEQUENCE [LARGE SCALE GENOMIC DNA]</scope>
    <source>
        <strain evidence="8 9">SS015</strain>
    </source>
</reference>
<keyword evidence="3" id="KW-1003">Cell membrane</keyword>
<dbReference type="Gene3D" id="1.20.1630.10">
    <property type="entry name" value="Formate dehydrogenase/DMSO reductase domain"/>
    <property type="match status" value="1"/>
</dbReference>
<keyword evidence="5 7" id="KW-1133">Transmembrane helix</keyword>
<accession>A0A5D3WGX9</accession>